<dbReference type="Proteomes" id="UP000176424">
    <property type="component" value="Unassembled WGS sequence"/>
</dbReference>
<accession>A0A1F4ZY90</accession>
<gene>
    <name evidence="1" type="ORF">A2397_02445</name>
</gene>
<evidence type="ECO:0000313" key="2">
    <source>
        <dbReference type="Proteomes" id="UP000176424"/>
    </source>
</evidence>
<dbReference type="STRING" id="1797263.A2397_02445"/>
<dbReference type="AlphaFoldDB" id="A0A1F4ZY90"/>
<reference evidence="1 2" key="1">
    <citation type="journal article" date="2016" name="Nat. Commun.">
        <title>Thousands of microbial genomes shed light on interconnected biogeochemical processes in an aquifer system.</title>
        <authorList>
            <person name="Anantharaman K."/>
            <person name="Brown C.T."/>
            <person name="Hug L.A."/>
            <person name="Sharon I."/>
            <person name="Castelle C.J."/>
            <person name="Probst A.J."/>
            <person name="Thomas B.C."/>
            <person name="Singh A."/>
            <person name="Wilkins M.J."/>
            <person name="Karaoz U."/>
            <person name="Brodie E.L."/>
            <person name="Williams K.H."/>
            <person name="Hubbard S.S."/>
            <person name="Banfield J.F."/>
        </authorList>
    </citation>
    <scope>NUCLEOTIDE SEQUENCE [LARGE SCALE GENOMIC DNA]</scope>
</reference>
<dbReference type="Gene3D" id="3.90.1200.10">
    <property type="match status" value="1"/>
</dbReference>
<dbReference type="SUPFAM" id="SSF56112">
    <property type="entry name" value="Protein kinase-like (PK-like)"/>
    <property type="match status" value="1"/>
</dbReference>
<comment type="caution">
    <text evidence="1">The sequence shown here is derived from an EMBL/GenBank/DDBJ whole genome shotgun (WGS) entry which is preliminary data.</text>
</comment>
<organism evidence="1 2">
    <name type="scientific">Candidatus Amesbacteria bacterium RIFOXYB1_FULL_44_23</name>
    <dbReference type="NCBI Taxonomy" id="1797263"/>
    <lineage>
        <taxon>Bacteria</taxon>
        <taxon>Candidatus Amesiibacteriota</taxon>
    </lineage>
</organism>
<dbReference type="EMBL" id="MEXR01000006">
    <property type="protein sequence ID" value="OGD10447.1"/>
    <property type="molecule type" value="Genomic_DNA"/>
</dbReference>
<evidence type="ECO:0000313" key="1">
    <source>
        <dbReference type="EMBL" id="OGD10447.1"/>
    </source>
</evidence>
<sequence length="300" mass="34812">MTRISQIQVIKLLKIYGYSLVRINRDQFNRLNGILKDRQGKRYFFKVVNDQDIYSFNSLFNEANVSRYLGKLSHQKIVSFKGYRLKIPLVKKIIKKDGIVCLISNLVEGNSLLTKPSQFQARILEITLEQLLLLNRLFVRSPVDQYLIKYTKNDLLLSLPRKLIKAVLTSPSDAVSLIKIALNFLKSIAFTGYHNALIHADLNASNIILKGKTIYLTDWEEVGWGISTYNIVGPLCVHWQTRVIRNKIFMYLQKTKQNTLAVPLLAHKVLILFNQKMDRSHPKRVRDLKLLRYLIKTRSL</sequence>
<name>A0A1F4ZY90_9BACT</name>
<evidence type="ECO:0008006" key="3">
    <source>
        <dbReference type="Google" id="ProtNLM"/>
    </source>
</evidence>
<protein>
    <recommendedName>
        <fullName evidence="3">Aminoglycoside phosphotransferase domain-containing protein</fullName>
    </recommendedName>
</protein>
<proteinExistence type="predicted"/>
<dbReference type="InterPro" id="IPR011009">
    <property type="entry name" value="Kinase-like_dom_sf"/>
</dbReference>